<keyword evidence="2" id="KW-1185">Reference proteome</keyword>
<dbReference type="Proteomes" id="UP000622533">
    <property type="component" value="Unassembled WGS sequence"/>
</dbReference>
<dbReference type="EMBL" id="JADEXS010000119">
    <property type="protein sequence ID" value="MBE9022960.1"/>
    <property type="molecule type" value="Genomic_DNA"/>
</dbReference>
<dbReference type="InterPro" id="IPR036388">
    <property type="entry name" value="WH-like_DNA-bd_sf"/>
</dbReference>
<accession>A0A8J6ZUM2</accession>
<dbReference type="SUPFAM" id="SSF46689">
    <property type="entry name" value="Homeodomain-like"/>
    <property type="match status" value="1"/>
</dbReference>
<proteinExistence type="predicted"/>
<dbReference type="RefSeq" id="WP_193916233.1">
    <property type="nucleotide sequence ID" value="NZ_JADEXS020000001.1"/>
</dbReference>
<sequence length="104" mass="12196">MTSEITYPHIEKLQSQAAHLQRLPRIRVAQLVMDYIAYGWSVEEMCRQHPYLRPAEAYAAMGYYFDHQDEIDNEIRAEWEQAQQAKVQAPTSPFAIRMRARGLL</sequence>
<protein>
    <submittedName>
        <fullName evidence="1">DUF433 domain-containing protein</fullName>
    </submittedName>
</protein>
<evidence type="ECO:0000313" key="2">
    <source>
        <dbReference type="Proteomes" id="UP000622533"/>
    </source>
</evidence>
<comment type="caution">
    <text evidence="1">The sequence shown here is derived from an EMBL/GenBank/DDBJ whole genome shotgun (WGS) entry which is preliminary data.</text>
</comment>
<name>A0A8J6ZUM2_DESMC</name>
<dbReference type="Pfam" id="PF04255">
    <property type="entry name" value="DUF433"/>
    <property type="match status" value="1"/>
</dbReference>
<reference evidence="1" key="1">
    <citation type="submission" date="2020-10" db="EMBL/GenBank/DDBJ databases">
        <authorList>
            <person name="Castelo-Branco R."/>
            <person name="Eusebio N."/>
            <person name="Adriana R."/>
            <person name="Vieira A."/>
            <person name="Brugerolle De Fraissinette N."/>
            <person name="Rezende De Castro R."/>
            <person name="Schneider M.P."/>
            <person name="Vasconcelos V."/>
            <person name="Leao P.N."/>
        </authorList>
    </citation>
    <scope>NUCLEOTIDE SEQUENCE</scope>
    <source>
        <strain evidence="1">LEGE 12446</strain>
    </source>
</reference>
<dbReference type="InterPro" id="IPR009057">
    <property type="entry name" value="Homeodomain-like_sf"/>
</dbReference>
<dbReference type="PANTHER" id="PTHR34849:SF1">
    <property type="entry name" value="SLR0770 PROTEIN"/>
    <property type="match status" value="1"/>
</dbReference>
<dbReference type="PANTHER" id="PTHR34849">
    <property type="entry name" value="SSL5025 PROTEIN"/>
    <property type="match status" value="1"/>
</dbReference>
<organism evidence="1 2">
    <name type="scientific">Desmonostoc muscorum LEGE 12446</name>
    <dbReference type="NCBI Taxonomy" id="1828758"/>
    <lineage>
        <taxon>Bacteria</taxon>
        <taxon>Bacillati</taxon>
        <taxon>Cyanobacteriota</taxon>
        <taxon>Cyanophyceae</taxon>
        <taxon>Nostocales</taxon>
        <taxon>Nostocaceae</taxon>
        <taxon>Desmonostoc</taxon>
    </lineage>
</organism>
<evidence type="ECO:0000313" key="1">
    <source>
        <dbReference type="EMBL" id="MBE9022960.1"/>
    </source>
</evidence>
<gene>
    <name evidence="1" type="ORF">IQ276_11140</name>
</gene>
<dbReference type="AlphaFoldDB" id="A0A8J6ZUM2"/>
<dbReference type="Gene3D" id="1.10.10.10">
    <property type="entry name" value="Winged helix-like DNA-binding domain superfamily/Winged helix DNA-binding domain"/>
    <property type="match status" value="1"/>
</dbReference>
<dbReference type="InterPro" id="IPR007367">
    <property type="entry name" value="DUF433"/>
</dbReference>